<evidence type="ECO:0000256" key="8">
    <source>
        <dbReference type="ARBA" id="ARBA00023136"/>
    </source>
</evidence>
<organism evidence="10 11">
    <name type="scientific">Genlisea aurea</name>
    <dbReference type="NCBI Taxonomy" id="192259"/>
    <lineage>
        <taxon>Eukaryota</taxon>
        <taxon>Viridiplantae</taxon>
        <taxon>Streptophyta</taxon>
        <taxon>Embryophyta</taxon>
        <taxon>Tracheophyta</taxon>
        <taxon>Spermatophyta</taxon>
        <taxon>Magnoliopsida</taxon>
        <taxon>eudicotyledons</taxon>
        <taxon>Gunneridae</taxon>
        <taxon>Pentapetalae</taxon>
        <taxon>asterids</taxon>
        <taxon>lamiids</taxon>
        <taxon>Lamiales</taxon>
        <taxon>Lentibulariaceae</taxon>
        <taxon>Genlisea</taxon>
    </lineage>
</organism>
<comment type="caution">
    <text evidence="10">The sequence shown here is derived from an EMBL/GenBank/DDBJ whole genome shotgun (WGS) entry which is preliminary data.</text>
</comment>
<evidence type="ECO:0000256" key="6">
    <source>
        <dbReference type="ARBA" id="ARBA00022989"/>
    </source>
</evidence>
<protein>
    <recommendedName>
        <fullName evidence="9">Mitochondrial pyruvate carrier</fullName>
    </recommendedName>
</protein>
<dbReference type="Pfam" id="PF03650">
    <property type="entry name" value="MPC"/>
    <property type="match status" value="1"/>
</dbReference>
<keyword evidence="4" id="KW-0812">Transmembrane</keyword>
<dbReference type="GO" id="GO:0005743">
    <property type="term" value="C:mitochondrial inner membrane"/>
    <property type="evidence" value="ECO:0007669"/>
    <property type="project" value="UniProtKB-SubCell"/>
</dbReference>
<accession>S8C230</accession>
<keyword evidence="6" id="KW-1133">Transmembrane helix</keyword>
<gene>
    <name evidence="10" type="ORF">M569_16333</name>
</gene>
<evidence type="ECO:0000256" key="7">
    <source>
        <dbReference type="ARBA" id="ARBA00023128"/>
    </source>
</evidence>
<evidence type="ECO:0000256" key="9">
    <source>
        <dbReference type="RuleBase" id="RU363100"/>
    </source>
</evidence>
<evidence type="ECO:0000256" key="3">
    <source>
        <dbReference type="ARBA" id="ARBA00022448"/>
    </source>
</evidence>
<evidence type="ECO:0000256" key="2">
    <source>
        <dbReference type="ARBA" id="ARBA00006416"/>
    </source>
</evidence>
<evidence type="ECO:0000256" key="4">
    <source>
        <dbReference type="ARBA" id="ARBA00022692"/>
    </source>
</evidence>
<comment type="subcellular location">
    <subcellularLocation>
        <location evidence="1 9">Mitochondrion inner membrane</location>
        <topology evidence="1 9">Multi-pass membrane protein</topology>
    </subcellularLocation>
</comment>
<evidence type="ECO:0000256" key="5">
    <source>
        <dbReference type="ARBA" id="ARBA00022792"/>
    </source>
</evidence>
<evidence type="ECO:0000256" key="1">
    <source>
        <dbReference type="ARBA" id="ARBA00004448"/>
    </source>
</evidence>
<keyword evidence="7 9" id="KW-0496">Mitochondrion</keyword>
<sequence length="114" mass="12571">MGMLRKFVEGVWKHPAGPKTIHFWAPTFKWTLSGTNIFNFSDPPEKISYPQQAAFAVAGFIGARYCTVITPRNWNLFSNNFALGCTGVYQLVRKARHDFTTAGKLAAGNKSGSG</sequence>
<comment type="similarity">
    <text evidence="2 9">Belongs to the mitochondrial pyruvate carrier (MPC) (TC 2.A.105) family.</text>
</comment>
<evidence type="ECO:0000313" key="10">
    <source>
        <dbReference type="EMBL" id="EPS58481.1"/>
    </source>
</evidence>
<name>S8C230_9LAMI</name>
<dbReference type="GO" id="GO:0006850">
    <property type="term" value="P:pyruvate import into mitochondria"/>
    <property type="evidence" value="ECO:0007669"/>
    <property type="project" value="InterPro"/>
</dbReference>
<evidence type="ECO:0000313" key="11">
    <source>
        <dbReference type="Proteomes" id="UP000015453"/>
    </source>
</evidence>
<keyword evidence="3 9" id="KW-0813">Transport</keyword>
<dbReference type="PANTHER" id="PTHR14154">
    <property type="entry name" value="UPF0041 BRAIN PROTEIN 44-RELATED"/>
    <property type="match status" value="1"/>
</dbReference>
<keyword evidence="8" id="KW-0472">Membrane</keyword>
<comment type="function">
    <text evidence="9">Mediates the uptake of pyruvate into mitochondria.</text>
</comment>
<dbReference type="InterPro" id="IPR005336">
    <property type="entry name" value="MPC"/>
</dbReference>
<dbReference type="EMBL" id="AUSU01009176">
    <property type="protein sequence ID" value="EPS58481.1"/>
    <property type="molecule type" value="Genomic_DNA"/>
</dbReference>
<dbReference type="Proteomes" id="UP000015453">
    <property type="component" value="Unassembled WGS sequence"/>
</dbReference>
<keyword evidence="11" id="KW-1185">Reference proteome</keyword>
<dbReference type="AlphaFoldDB" id="S8C230"/>
<keyword evidence="5 9" id="KW-0999">Mitochondrion inner membrane</keyword>
<reference evidence="10 11" key="1">
    <citation type="journal article" date="2013" name="BMC Genomics">
        <title>The miniature genome of a carnivorous plant Genlisea aurea contains a low number of genes and short non-coding sequences.</title>
        <authorList>
            <person name="Leushkin E.V."/>
            <person name="Sutormin R.A."/>
            <person name="Nabieva E.R."/>
            <person name="Penin A.A."/>
            <person name="Kondrashov A.S."/>
            <person name="Logacheva M.D."/>
        </authorList>
    </citation>
    <scope>NUCLEOTIDE SEQUENCE [LARGE SCALE GENOMIC DNA]</scope>
</reference>
<dbReference type="OrthoDB" id="869189at2759"/>
<proteinExistence type="inferred from homology"/>